<dbReference type="EC" id="4.2.2.-" evidence="5"/>
<dbReference type="PANTHER" id="PTHR37423:SF2">
    <property type="entry name" value="MEMBRANE-BOUND LYTIC MUREIN TRANSGLYCOSYLASE C"/>
    <property type="match status" value="1"/>
</dbReference>
<keyword evidence="5" id="KW-0456">Lyase</keyword>
<dbReference type="InterPro" id="IPR023346">
    <property type="entry name" value="Lysozyme-like_dom_sf"/>
</dbReference>
<keyword evidence="3" id="KW-0472">Membrane</keyword>
<evidence type="ECO:0000256" key="2">
    <source>
        <dbReference type="ARBA" id="ARBA00007734"/>
    </source>
</evidence>
<dbReference type="Proteomes" id="UP000701702">
    <property type="component" value="Unassembled WGS sequence"/>
</dbReference>
<feature type="domain" description="Solute-binding protein family 3/N-terminal" evidence="4">
    <location>
        <begin position="6"/>
        <end position="250"/>
    </location>
</feature>
<dbReference type="Gene3D" id="3.40.190.10">
    <property type="entry name" value="Periplasmic binding protein-like II"/>
    <property type="match status" value="2"/>
</dbReference>
<dbReference type="CDD" id="cd01009">
    <property type="entry name" value="PBP2_YfhD_N"/>
    <property type="match status" value="1"/>
</dbReference>
<comment type="subcellular location">
    <subcellularLocation>
        <location evidence="1">Cell outer membrane</location>
        <topology evidence="1">Peripheral membrane protein</topology>
    </subcellularLocation>
</comment>
<dbReference type="GO" id="GO:0016829">
    <property type="term" value="F:lyase activity"/>
    <property type="evidence" value="ECO:0007669"/>
    <property type="project" value="UniProtKB-KW"/>
</dbReference>
<name>A0ABM8Y1U9_9BURK</name>
<evidence type="ECO:0000256" key="1">
    <source>
        <dbReference type="ARBA" id="ARBA00004339"/>
    </source>
</evidence>
<keyword evidence="6" id="KW-1185">Reference proteome</keyword>
<dbReference type="Gene3D" id="1.10.530.10">
    <property type="match status" value="1"/>
</dbReference>
<dbReference type="PANTHER" id="PTHR37423">
    <property type="entry name" value="SOLUBLE LYTIC MUREIN TRANSGLYCOSYLASE-RELATED"/>
    <property type="match status" value="1"/>
</dbReference>
<dbReference type="SUPFAM" id="SSF53955">
    <property type="entry name" value="Lysozyme-like"/>
    <property type="match status" value="1"/>
</dbReference>
<evidence type="ECO:0000256" key="3">
    <source>
        <dbReference type="ARBA" id="ARBA00023237"/>
    </source>
</evidence>
<dbReference type="SMART" id="SM00062">
    <property type="entry name" value="PBPb"/>
    <property type="match status" value="1"/>
</dbReference>
<gene>
    <name evidence="5" type="primary">mltF_4</name>
    <name evidence="5" type="ORF">LMG23994_06349</name>
</gene>
<reference evidence="5 6" key="1">
    <citation type="submission" date="2021-08" db="EMBL/GenBank/DDBJ databases">
        <authorList>
            <person name="Peeters C."/>
        </authorList>
    </citation>
    <scope>NUCLEOTIDE SEQUENCE [LARGE SCALE GENOMIC DNA]</scope>
    <source>
        <strain evidence="5 6">LMG 23994</strain>
    </source>
</reference>
<sequence length="440" mass="50717">MMERRTIRVLVPYSRTLYFGDQGHERGLTAELVRDFERFLNKTYGKRLNNRPLTIYIIPTTRDRLLPDVEAGLGDIAAGNLTETEERRKIVDFAAPRHQKAVREVVVTGPKAPTLKHLNDLSGKTVHVRKSSSYYESLVVFNDSLRRAGKTPVKLVLLPDEVEDEDAMEMLNAGLLSILVVDDWKAQMWAQILPHLKVRHDLVLRDEGYTGWAFRKNSPLLRQALDDFDVNYMKKLGIAEYRLKQYMRRIKQITNNANRAEYKRFEQTLRIFDQYGKHYHFDPLMLAAQGFQESRLNQNARSHVGAIGIMQIMPATGKELNVGDIRVTKNNIHAGTKYMDLLMTRYFPDAHFSDADRPLFAFASYNAGPGNIKKMRAEAEERGLNPDKWFNNVEIVVAEEIGIETTTYVRNIFKYYTAYRLLQHRHAARERALKTLKAGG</sequence>
<evidence type="ECO:0000313" key="6">
    <source>
        <dbReference type="Proteomes" id="UP000701702"/>
    </source>
</evidence>
<evidence type="ECO:0000259" key="4">
    <source>
        <dbReference type="SMART" id="SM00062"/>
    </source>
</evidence>
<comment type="caution">
    <text evidence="5">The sequence shown here is derived from an EMBL/GenBank/DDBJ whole genome shotgun (WGS) entry which is preliminary data.</text>
</comment>
<organism evidence="5 6">
    <name type="scientific">Cupriavidus pinatubonensis</name>
    <dbReference type="NCBI Taxonomy" id="248026"/>
    <lineage>
        <taxon>Bacteria</taxon>
        <taxon>Pseudomonadati</taxon>
        <taxon>Pseudomonadota</taxon>
        <taxon>Betaproteobacteria</taxon>
        <taxon>Burkholderiales</taxon>
        <taxon>Burkholderiaceae</taxon>
        <taxon>Cupriavidus</taxon>
    </lineage>
</organism>
<protein>
    <submittedName>
        <fullName evidence="5">Membrane-bound lytic murein transglycosylase F</fullName>
        <ecNumber evidence="5">4.2.2.-</ecNumber>
    </submittedName>
</protein>
<keyword evidence="3" id="KW-0998">Cell outer membrane</keyword>
<evidence type="ECO:0000313" key="5">
    <source>
        <dbReference type="EMBL" id="CAG9186710.1"/>
    </source>
</evidence>
<proteinExistence type="inferred from homology"/>
<dbReference type="InterPro" id="IPR008258">
    <property type="entry name" value="Transglycosylase_SLT_dom_1"/>
</dbReference>
<dbReference type="Pfam" id="PF00497">
    <property type="entry name" value="SBP_bac_3"/>
    <property type="match status" value="1"/>
</dbReference>
<dbReference type="EMBL" id="CAJZAF010000053">
    <property type="protein sequence ID" value="CAG9186710.1"/>
    <property type="molecule type" value="Genomic_DNA"/>
</dbReference>
<comment type="similarity">
    <text evidence="2">Belongs to the transglycosylase Slt family.</text>
</comment>
<dbReference type="Pfam" id="PF01464">
    <property type="entry name" value="SLT"/>
    <property type="match status" value="1"/>
</dbReference>
<dbReference type="SUPFAM" id="SSF53850">
    <property type="entry name" value="Periplasmic binding protein-like II"/>
    <property type="match status" value="1"/>
</dbReference>
<dbReference type="CDD" id="cd13403">
    <property type="entry name" value="MLTF-like"/>
    <property type="match status" value="1"/>
</dbReference>
<dbReference type="InterPro" id="IPR001638">
    <property type="entry name" value="Solute-binding_3/MltF_N"/>
</dbReference>
<accession>A0ABM8Y1U9</accession>